<evidence type="ECO:0008006" key="7">
    <source>
        <dbReference type="Google" id="ProtNLM"/>
    </source>
</evidence>
<dbReference type="KEGG" id="trg:TRUGW13939_11662"/>
<dbReference type="EMBL" id="CP055903">
    <property type="protein sequence ID" value="QKX64487.1"/>
    <property type="molecule type" value="Genomic_DNA"/>
</dbReference>
<comment type="subcellular location">
    <subcellularLocation>
        <location evidence="1">Nucleus</location>
    </subcellularLocation>
</comment>
<organism evidence="5 6">
    <name type="scientific">Talaromyces rugulosus</name>
    <name type="common">Penicillium rugulosum</name>
    <dbReference type="NCBI Taxonomy" id="121627"/>
    <lineage>
        <taxon>Eukaryota</taxon>
        <taxon>Fungi</taxon>
        <taxon>Dikarya</taxon>
        <taxon>Ascomycota</taxon>
        <taxon>Pezizomycotina</taxon>
        <taxon>Eurotiomycetes</taxon>
        <taxon>Eurotiomycetidae</taxon>
        <taxon>Eurotiales</taxon>
        <taxon>Trichocomaceae</taxon>
        <taxon>Talaromyces</taxon>
        <taxon>Talaromyces sect. Islandici</taxon>
    </lineage>
</organism>
<keyword evidence="2" id="KW-0805">Transcription regulation</keyword>
<accession>A0A7H8REF6</accession>
<sequence>MVDQIYNKLAKDEPVEPPQIALLLSIFASTTYSWTSLDLTAHPGLFENVEEANAQSPLWVKGCLDLVDRAGRCASRSVENIQAMIIAFFMLVNFEGITLRYTSLLNQAISMARDLGFHRLDHSHPIANTARPTPGTVAEEIGRRIWWYLSATDWMSRYASPHEGIYTIIPHQITTRKPFNANDDDLFDGMPNSINKPLCEPTEMSYFLQRIRLGELCRELCDRMPVDAMPGEPASHAQVLEVDAKFNKFMMGIPVFFRLSSSENSPELTPGIIIQRYILNSLLHSHRCKMHLPYITSKYANSASYAYSRKTCLDAARQIIRTERLLEREAVAFVHTRFRISGVLQSVFIANIAFLLDLCFHSDHGEYDPIRKAELLDACSILEDAWNQSPMISGLIESLNSVARKYKLPLPFMANIDRSSTANSSTLSTAMSGLGFTPSHVADVNAPSSTNITASSNNDLSSVPGPAQVNLDMPFFDWESFSAEMEVDSLDWNALLNELDSQYFASSMPSTR</sequence>
<dbReference type="Proteomes" id="UP000509510">
    <property type="component" value="Chromosome VI"/>
</dbReference>
<gene>
    <name evidence="5" type="ORF">TRUGW13939_11662</name>
</gene>
<dbReference type="PANTHER" id="PTHR31001:SF90">
    <property type="entry name" value="CENTROMERE DNA-BINDING PROTEIN COMPLEX CBF3 SUBUNIT B"/>
    <property type="match status" value="1"/>
</dbReference>
<evidence type="ECO:0000256" key="1">
    <source>
        <dbReference type="ARBA" id="ARBA00004123"/>
    </source>
</evidence>
<evidence type="ECO:0000256" key="3">
    <source>
        <dbReference type="ARBA" id="ARBA00023163"/>
    </source>
</evidence>
<dbReference type="InterPro" id="IPR050613">
    <property type="entry name" value="Sec_Metabolite_Reg"/>
</dbReference>
<dbReference type="RefSeq" id="XP_035350660.1">
    <property type="nucleotide sequence ID" value="XM_035494767.1"/>
</dbReference>
<keyword evidence="6" id="KW-1185">Reference proteome</keyword>
<dbReference type="GeneID" id="55999139"/>
<dbReference type="CDD" id="cd12148">
    <property type="entry name" value="fungal_TF_MHR"/>
    <property type="match status" value="1"/>
</dbReference>
<evidence type="ECO:0000256" key="4">
    <source>
        <dbReference type="ARBA" id="ARBA00023242"/>
    </source>
</evidence>
<evidence type="ECO:0000256" key="2">
    <source>
        <dbReference type="ARBA" id="ARBA00023015"/>
    </source>
</evidence>
<evidence type="ECO:0000313" key="5">
    <source>
        <dbReference type="EMBL" id="QKX64487.1"/>
    </source>
</evidence>
<proteinExistence type="predicted"/>
<name>A0A7H8REF6_TALRU</name>
<keyword evidence="4" id="KW-0539">Nucleus</keyword>
<dbReference type="AlphaFoldDB" id="A0A7H8REF6"/>
<dbReference type="PANTHER" id="PTHR31001">
    <property type="entry name" value="UNCHARACTERIZED TRANSCRIPTIONAL REGULATORY PROTEIN"/>
    <property type="match status" value="1"/>
</dbReference>
<protein>
    <recommendedName>
        <fullName evidence="7">Transcription factor domain-containing protein</fullName>
    </recommendedName>
</protein>
<keyword evidence="3" id="KW-0804">Transcription</keyword>
<dbReference type="GO" id="GO:0005634">
    <property type="term" value="C:nucleus"/>
    <property type="evidence" value="ECO:0007669"/>
    <property type="project" value="UniProtKB-SubCell"/>
</dbReference>
<dbReference type="OrthoDB" id="3014581at2759"/>
<reference evidence="6" key="1">
    <citation type="submission" date="2020-06" db="EMBL/GenBank/DDBJ databases">
        <title>A chromosome-scale genome assembly of Talaromyces rugulosus W13939.</title>
        <authorList>
            <person name="Wang B."/>
            <person name="Guo L."/>
            <person name="Ye K."/>
            <person name="Wang L."/>
        </authorList>
    </citation>
    <scope>NUCLEOTIDE SEQUENCE [LARGE SCALE GENOMIC DNA]</scope>
    <source>
        <strain evidence="6">W13939</strain>
    </source>
</reference>
<evidence type="ECO:0000313" key="6">
    <source>
        <dbReference type="Proteomes" id="UP000509510"/>
    </source>
</evidence>